<evidence type="ECO:0008006" key="4">
    <source>
        <dbReference type="Google" id="ProtNLM"/>
    </source>
</evidence>
<evidence type="ECO:0000313" key="3">
    <source>
        <dbReference type="Proteomes" id="UP001365846"/>
    </source>
</evidence>
<name>A0ABU8VRH0_9BURK</name>
<protein>
    <recommendedName>
        <fullName evidence="4">Zinc-ribbon domain-containing protein</fullName>
    </recommendedName>
</protein>
<keyword evidence="3" id="KW-1185">Reference proteome</keyword>
<evidence type="ECO:0000313" key="2">
    <source>
        <dbReference type="EMBL" id="MEJ8816075.1"/>
    </source>
</evidence>
<proteinExistence type="predicted"/>
<sequence>MTFTLVSSPFHAWGSPLSIDAFAGFASMLRMWFQSDQPVAVCRLCRTVNRDEARFCAGCGGKLPAFHAAASHSTHDQPIRASQWTECSANSRAFPSPGDANPEVGPDRGLHANRDNAAAQLVRRAEQWIRHADAHELLHVLLAGGLSANIVEDTGHFRSSVDLSERRDALSSLGIIWADLPADETLSIFAQVWGASAPPLPDDAREAWFAADAKAQQGARQWLRAEVAENITLFDRCVTEWCRLS</sequence>
<organism evidence="2 3">
    <name type="scientific">Variovorax ureilyticus</name>
    <dbReference type="NCBI Taxonomy" id="1836198"/>
    <lineage>
        <taxon>Bacteria</taxon>
        <taxon>Pseudomonadati</taxon>
        <taxon>Pseudomonadota</taxon>
        <taxon>Betaproteobacteria</taxon>
        <taxon>Burkholderiales</taxon>
        <taxon>Comamonadaceae</taxon>
        <taxon>Variovorax</taxon>
    </lineage>
</organism>
<accession>A0ABU8VRH0</accession>
<dbReference type="RefSeq" id="WP_340361270.1">
    <property type="nucleotide sequence ID" value="NZ_JBBKZU010000029.1"/>
</dbReference>
<dbReference type="EMBL" id="JBBKZU010000029">
    <property type="protein sequence ID" value="MEJ8816075.1"/>
    <property type="molecule type" value="Genomic_DNA"/>
</dbReference>
<feature type="region of interest" description="Disordered" evidence="1">
    <location>
        <begin position="89"/>
        <end position="109"/>
    </location>
</feature>
<dbReference type="Proteomes" id="UP001365846">
    <property type="component" value="Unassembled WGS sequence"/>
</dbReference>
<reference evidence="2 3" key="1">
    <citation type="submission" date="2024-03" db="EMBL/GenBank/DDBJ databases">
        <title>Novel species of the genus Variovorax.</title>
        <authorList>
            <person name="Liu Q."/>
            <person name="Xin Y.-H."/>
        </authorList>
    </citation>
    <scope>NUCLEOTIDE SEQUENCE [LARGE SCALE GENOMIC DNA]</scope>
    <source>
        <strain evidence="2 3">KACC 18899</strain>
    </source>
</reference>
<evidence type="ECO:0000256" key="1">
    <source>
        <dbReference type="SAM" id="MobiDB-lite"/>
    </source>
</evidence>
<gene>
    <name evidence="2" type="ORF">WKW77_33815</name>
</gene>
<comment type="caution">
    <text evidence="2">The sequence shown here is derived from an EMBL/GenBank/DDBJ whole genome shotgun (WGS) entry which is preliminary data.</text>
</comment>